<keyword evidence="6 9" id="KW-0378">Hydrolase</keyword>
<dbReference type="InterPro" id="IPR000146">
    <property type="entry name" value="FBPase_class-1"/>
</dbReference>
<dbReference type="PIRSF" id="PIRSF000904">
    <property type="entry name" value="FBPtase_SBPase"/>
    <property type="match status" value="1"/>
</dbReference>
<gene>
    <name evidence="9 13" type="primary">fbp</name>
    <name evidence="13" type="ORF">ZMTM_06260</name>
</gene>
<dbReference type="AlphaFoldDB" id="A0A8D5G735"/>
<comment type="pathway">
    <text evidence="2">Carbohydrate biosynthesis; Calvin cycle.</text>
</comment>
<dbReference type="HAMAP" id="MF_01855">
    <property type="entry name" value="FBPase_class1"/>
    <property type="match status" value="1"/>
</dbReference>
<dbReference type="InterPro" id="IPR020548">
    <property type="entry name" value="Fructose_bisphosphatase_AS"/>
</dbReference>
<feature type="binding site" evidence="9">
    <location>
        <position position="119"/>
    </location>
    <ligand>
        <name>Mg(2+)</name>
        <dbReference type="ChEBI" id="CHEBI:18420"/>
        <label>1</label>
    </ligand>
</feature>
<comment type="cofactor">
    <cofactor evidence="9">
        <name>Mg(2+)</name>
        <dbReference type="ChEBI" id="CHEBI:18420"/>
    </cofactor>
    <text evidence="9">Binds 2 magnesium ions per subunit.</text>
</comment>
<evidence type="ECO:0000256" key="7">
    <source>
        <dbReference type="ARBA" id="ARBA00022842"/>
    </source>
</evidence>
<dbReference type="PANTHER" id="PTHR11556">
    <property type="entry name" value="FRUCTOSE-1,6-BISPHOSPHATASE-RELATED"/>
    <property type="match status" value="1"/>
</dbReference>
<dbReference type="PIRSF" id="PIRSF500210">
    <property type="entry name" value="FBPtase"/>
    <property type="match status" value="1"/>
</dbReference>
<dbReference type="GO" id="GO:0005829">
    <property type="term" value="C:cytosol"/>
    <property type="evidence" value="ECO:0007669"/>
    <property type="project" value="TreeGrafter"/>
</dbReference>
<keyword evidence="4 9" id="KW-0963">Cytoplasm</keyword>
<comment type="subunit">
    <text evidence="9">Homotetramer.</text>
</comment>
<dbReference type="GO" id="GO:0005986">
    <property type="term" value="P:sucrose biosynthetic process"/>
    <property type="evidence" value="ECO:0007669"/>
    <property type="project" value="TreeGrafter"/>
</dbReference>
<evidence type="ECO:0000256" key="10">
    <source>
        <dbReference type="RuleBase" id="RU000508"/>
    </source>
</evidence>
<dbReference type="NCBIfam" id="NF006779">
    <property type="entry name" value="PRK09293.1-3"/>
    <property type="match status" value="1"/>
</dbReference>
<keyword evidence="7 9" id="KW-0460">Magnesium</keyword>
<dbReference type="InterPro" id="IPR033391">
    <property type="entry name" value="FBPase_N"/>
</dbReference>
<comment type="catalytic activity">
    <reaction evidence="1 9">
        <text>beta-D-fructose 1,6-bisphosphate + H2O = beta-D-fructose 6-phosphate + phosphate</text>
        <dbReference type="Rhea" id="RHEA:11064"/>
        <dbReference type="ChEBI" id="CHEBI:15377"/>
        <dbReference type="ChEBI" id="CHEBI:32966"/>
        <dbReference type="ChEBI" id="CHEBI:43474"/>
        <dbReference type="ChEBI" id="CHEBI:57634"/>
        <dbReference type="EC" id="3.1.3.11"/>
    </reaction>
</comment>
<dbReference type="Pfam" id="PF00316">
    <property type="entry name" value="FBPase"/>
    <property type="match status" value="1"/>
</dbReference>
<dbReference type="PROSITE" id="PS00124">
    <property type="entry name" value="FBPASE"/>
    <property type="match status" value="1"/>
</dbReference>
<dbReference type="Gene3D" id="3.30.540.10">
    <property type="entry name" value="Fructose-1,6-Bisphosphatase, subunit A, domain 1"/>
    <property type="match status" value="1"/>
</dbReference>
<feature type="binding site" evidence="9">
    <location>
        <begin position="122"/>
        <end position="125"/>
    </location>
    <ligand>
        <name>substrate</name>
    </ligand>
</feature>
<dbReference type="GO" id="GO:0006002">
    <property type="term" value="P:fructose 6-phosphate metabolic process"/>
    <property type="evidence" value="ECO:0007669"/>
    <property type="project" value="TreeGrafter"/>
</dbReference>
<dbReference type="EMBL" id="AP024110">
    <property type="protein sequence ID" value="BCM24367.1"/>
    <property type="molecule type" value="Genomic_DNA"/>
</dbReference>
<reference evidence="13" key="1">
    <citation type="journal article" date="2021" name="Arch. Microbiol.">
        <title>Methyloradius palustris gen. nov., sp. nov., a methanol-oxidizing bacterium isolated from snow.</title>
        <authorList>
            <person name="Miyadera T."/>
            <person name="Kojima H."/>
            <person name="Fukui M."/>
        </authorList>
    </citation>
    <scope>NUCLEOTIDE SEQUENCE</scope>
    <source>
        <strain evidence="13">Zm11</strain>
    </source>
</reference>
<feature type="binding site" evidence="9">
    <location>
        <position position="286"/>
    </location>
    <ligand>
        <name>Mg(2+)</name>
        <dbReference type="ChEBI" id="CHEBI:18420"/>
        <label>2</label>
    </ligand>
</feature>
<evidence type="ECO:0000259" key="11">
    <source>
        <dbReference type="Pfam" id="PF00316"/>
    </source>
</evidence>
<dbReference type="GO" id="GO:0000287">
    <property type="term" value="F:magnesium ion binding"/>
    <property type="evidence" value="ECO:0007669"/>
    <property type="project" value="UniProtKB-UniRule"/>
</dbReference>
<dbReference type="CDD" id="cd00354">
    <property type="entry name" value="FBPase"/>
    <property type="match status" value="1"/>
</dbReference>
<comment type="caution">
    <text evidence="9">Lacks conserved residue(s) required for the propagation of feature annotation.</text>
</comment>
<dbReference type="PANTHER" id="PTHR11556:SF35">
    <property type="entry name" value="SEDOHEPTULOSE-1,7-BISPHOSPHATASE, CHLOROPLASTIC"/>
    <property type="match status" value="1"/>
</dbReference>
<evidence type="ECO:0000256" key="3">
    <source>
        <dbReference type="ARBA" id="ARBA00010941"/>
    </source>
</evidence>
<evidence type="ECO:0000313" key="14">
    <source>
        <dbReference type="Proteomes" id="UP000826722"/>
    </source>
</evidence>
<dbReference type="EC" id="3.1.3.11" evidence="9"/>
<feature type="domain" description="Fructose-1-6-bisphosphatase class 1 C-terminal" evidence="12">
    <location>
        <begin position="204"/>
        <end position="337"/>
    </location>
</feature>
<sequence>MPATSLSEYLIEKQKKLAHLNDGLVSVLVDLAEACKKTAHAVNQGALTHSLESLDSINVQGEKQQALDVISNDIFLAFADQNKHVAGLVSEELPDVYFPHHLQSDADQFPAQRYLLAFDPLDGSSNVSLNISVGSIFSVLPCPDAVQQPQAQAFLQAGKHQVCAGYAMYGFSTMLVITLGDGVDCFTLDETTDEFVLTSPEMKIPQDANEFAINMSHQRFWEPAMQRYVGECLQGVEGVRKKDFNMRWVASMVAEVHRILVRGGVFMYPTDSKIKKQGGKLRLLYEANPMSFIVEQAGGASSTAYERILDIIPDHIHQRVGVVLGAKHEVELVNAYHNR</sequence>
<feature type="binding site" evidence="9">
    <location>
        <position position="119"/>
    </location>
    <ligand>
        <name>Mg(2+)</name>
        <dbReference type="ChEBI" id="CHEBI:18420"/>
        <label>2</label>
    </ligand>
</feature>
<organism evidence="13 14">
    <name type="scientific">Methyloradius palustris</name>
    <dbReference type="NCBI Taxonomy" id="2778876"/>
    <lineage>
        <taxon>Bacteria</taxon>
        <taxon>Pseudomonadati</taxon>
        <taxon>Pseudomonadota</taxon>
        <taxon>Betaproteobacteria</taxon>
        <taxon>Nitrosomonadales</taxon>
        <taxon>Methylophilaceae</taxon>
        <taxon>Methyloradius</taxon>
    </lineage>
</organism>
<proteinExistence type="inferred from homology"/>
<dbReference type="GO" id="GO:0006094">
    <property type="term" value="P:gluconeogenesis"/>
    <property type="evidence" value="ECO:0007669"/>
    <property type="project" value="UniProtKB-UniRule"/>
</dbReference>
<dbReference type="InterPro" id="IPR044015">
    <property type="entry name" value="FBPase_C_dom"/>
</dbReference>
<dbReference type="GO" id="GO:0006000">
    <property type="term" value="P:fructose metabolic process"/>
    <property type="evidence" value="ECO:0007669"/>
    <property type="project" value="TreeGrafter"/>
</dbReference>
<feature type="binding site" evidence="9">
    <location>
        <position position="91"/>
    </location>
    <ligand>
        <name>Mg(2+)</name>
        <dbReference type="ChEBI" id="CHEBI:18420"/>
        <label>1</label>
    </ligand>
</feature>
<dbReference type="Gene3D" id="3.40.190.80">
    <property type="match status" value="1"/>
</dbReference>
<evidence type="ECO:0000256" key="5">
    <source>
        <dbReference type="ARBA" id="ARBA00022723"/>
    </source>
</evidence>
<accession>A0A8D5G735</accession>
<comment type="similarity">
    <text evidence="3 9 10">Belongs to the FBPase class 1 family.</text>
</comment>
<dbReference type="RefSeq" id="WP_221764910.1">
    <property type="nucleotide sequence ID" value="NZ_AP024110.1"/>
</dbReference>
<dbReference type="Pfam" id="PF18913">
    <property type="entry name" value="FBPase_C"/>
    <property type="match status" value="1"/>
</dbReference>
<protein>
    <recommendedName>
        <fullName evidence="9">Fructose-1,6-bisphosphatase class 1</fullName>
        <shortName evidence="9">FBPase class 1</shortName>
        <ecNumber evidence="9">3.1.3.11</ecNumber>
    </recommendedName>
    <alternativeName>
        <fullName evidence="9">D-fructose-1,6-bisphosphate 1-phosphohydrolase class 1</fullName>
    </alternativeName>
</protein>
<keyword evidence="8 9" id="KW-0119">Carbohydrate metabolism</keyword>
<keyword evidence="5 9" id="KW-0479">Metal-binding</keyword>
<keyword evidence="14" id="KW-1185">Reference proteome</keyword>
<dbReference type="GO" id="GO:0042132">
    <property type="term" value="F:fructose 1,6-bisphosphate 1-phosphatase activity"/>
    <property type="evidence" value="ECO:0007669"/>
    <property type="project" value="UniProtKB-UniRule"/>
</dbReference>
<evidence type="ECO:0000256" key="9">
    <source>
        <dbReference type="HAMAP-Rule" id="MF_01855"/>
    </source>
</evidence>
<name>A0A8D5G735_9PROT</name>
<evidence type="ECO:0000256" key="4">
    <source>
        <dbReference type="ARBA" id="ARBA00022490"/>
    </source>
</evidence>
<feature type="binding site" evidence="9">
    <location>
        <position position="121"/>
    </location>
    <ligand>
        <name>Mg(2+)</name>
        <dbReference type="ChEBI" id="CHEBI:18420"/>
        <label>1</label>
    </ligand>
</feature>
<feature type="domain" description="Fructose-1-6-bisphosphatase class I N-terminal" evidence="11">
    <location>
        <begin position="5"/>
        <end position="199"/>
    </location>
</feature>
<dbReference type="InterPro" id="IPR028343">
    <property type="entry name" value="FBPtase"/>
</dbReference>
<dbReference type="SUPFAM" id="SSF56655">
    <property type="entry name" value="Carbohydrate phosphatase"/>
    <property type="match status" value="1"/>
</dbReference>
<feature type="binding site" evidence="9">
    <location>
        <position position="122"/>
    </location>
    <ligand>
        <name>Mg(2+)</name>
        <dbReference type="ChEBI" id="CHEBI:18420"/>
        <label>2</label>
    </ligand>
</feature>
<dbReference type="GO" id="GO:0030388">
    <property type="term" value="P:fructose 1,6-bisphosphate metabolic process"/>
    <property type="evidence" value="ECO:0007669"/>
    <property type="project" value="TreeGrafter"/>
</dbReference>
<evidence type="ECO:0000313" key="13">
    <source>
        <dbReference type="EMBL" id="BCM24367.1"/>
    </source>
</evidence>
<dbReference type="FunFam" id="3.40.190.80:FF:000011">
    <property type="entry name" value="Fructose-1,6-bisphosphatase class 1"/>
    <property type="match status" value="1"/>
</dbReference>
<comment type="subcellular location">
    <subcellularLocation>
        <location evidence="9">Cytoplasm</location>
    </subcellularLocation>
</comment>
<dbReference type="Proteomes" id="UP000826722">
    <property type="component" value="Chromosome"/>
</dbReference>
<dbReference type="KEGG" id="mpau:ZMTM_06260"/>
<dbReference type="PRINTS" id="PR00115">
    <property type="entry name" value="F16BPHPHTASE"/>
</dbReference>
<evidence type="ECO:0000259" key="12">
    <source>
        <dbReference type="Pfam" id="PF18913"/>
    </source>
</evidence>
<evidence type="ECO:0000256" key="2">
    <source>
        <dbReference type="ARBA" id="ARBA00005215"/>
    </source>
</evidence>
<feature type="binding site" evidence="9">
    <location>
        <position position="214"/>
    </location>
    <ligand>
        <name>substrate</name>
    </ligand>
</feature>
<evidence type="ECO:0000256" key="1">
    <source>
        <dbReference type="ARBA" id="ARBA00001273"/>
    </source>
</evidence>
<evidence type="ECO:0000256" key="6">
    <source>
        <dbReference type="ARBA" id="ARBA00022801"/>
    </source>
</evidence>
<feature type="binding site" evidence="9">
    <location>
        <position position="280"/>
    </location>
    <ligand>
        <name>substrate</name>
    </ligand>
</feature>
<evidence type="ECO:0000256" key="8">
    <source>
        <dbReference type="ARBA" id="ARBA00023277"/>
    </source>
</evidence>